<evidence type="ECO:0000313" key="6">
    <source>
        <dbReference type="Proteomes" id="UP001163632"/>
    </source>
</evidence>
<reference evidence="3 5" key="1">
    <citation type="journal article" date="2022" name="BMC Microbiol.">
        <title>Whole genome sequencing of Moraxella bovis strains from North America reveals two genotypes with different genetic determinants.</title>
        <authorList>
            <person name="Wynn E.L."/>
            <person name="Hille M.M."/>
            <person name="Loy J.D."/>
            <person name="Schuller G."/>
            <person name="Kuhn K.L."/>
            <person name="Dickey A.M."/>
            <person name="Bono J.L."/>
            <person name="Clawson M.L."/>
        </authorList>
    </citation>
    <scope>NUCLEOTIDE SEQUENCE [LARGE SCALE GENOMIC DNA]</scope>
    <source>
        <strain evidence="1">SAM102599</strain>
        <strain evidence="3 5">SAM57978</strain>
    </source>
</reference>
<protein>
    <submittedName>
        <fullName evidence="3">Uncharacterized protein</fullName>
    </submittedName>
</protein>
<dbReference type="Proteomes" id="UP001163283">
    <property type="component" value="Chromosome"/>
</dbReference>
<organism evidence="3 5">
    <name type="scientific">Moraxella bovis</name>
    <dbReference type="NCBI Taxonomy" id="476"/>
    <lineage>
        <taxon>Bacteria</taxon>
        <taxon>Pseudomonadati</taxon>
        <taxon>Pseudomonadota</taxon>
        <taxon>Gammaproteobacteria</taxon>
        <taxon>Moraxellales</taxon>
        <taxon>Moraxellaceae</taxon>
        <taxon>Moraxella</taxon>
    </lineage>
</organism>
<gene>
    <name evidence="1" type="ORF">LP092_04975</name>
    <name evidence="2" type="ORF">LP092_07165</name>
    <name evidence="4" type="ORF">LP129_05370</name>
    <name evidence="3" type="ORF">LP129_07470</name>
</gene>
<keyword evidence="6" id="KW-1185">Reference proteome</keyword>
<dbReference type="AlphaFoldDB" id="A0AAQ2SZM8"/>
<evidence type="ECO:0000313" key="4">
    <source>
        <dbReference type="EMBL" id="UZA52564.1"/>
    </source>
</evidence>
<dbReference type="EMBL" id="CP087830">
    <property type="protein sequence ID" value="UZA04094.1"/>
    <property type="molecule type" value="Genomic_DNA"/>
</dbReference>
<dbReference type="EMBL" id="CP087781">
    <property type="protein sequence ID" value="UZA52564.1"/>
    <property type="molecule type" value="Genomic_DNA"/>
</dbReference>
<dbReference type="GeneID" id="77189065"/>
<accession>A0AAQ2SZM8</accession>
<proteinExistence type="predicted"/>
<evidence type="ECO:0000313" key="2">
    <source>
        <dbReference type="EMBL" id="UZA04496.1"/>
    </source>
</evidence>
<dbReference type="EMBL" id="CP087781">
    <property type="protein sequence ID" value="UZA50396.1"/>
    <property type="molecule type" value="Genomic_DNA"/>
</dbReference>
<dbReference type="Proteomes" id="UP001163632">
    <property type="component" value="Chromosome"/>
</dbReference>
<dbReference type="RefSeq" id="WP_264676183.1">
    <property type="nucleotide sequence ID" value="NZ_CP087765.1"/>
</dbReference>
<sequence length="87" mass="9906">MRLIAELAPKGQECNAVHVEADVTEYDEYTVIHTAKLCFNRFSEISLDLGLAENQDLVKKAFSKKCYLPLLEHEVAGYEQILAEEYV</sequence>
<dbReference type="EMBL" id="CP087830">
    <property type="protein sequence ID" value="UZA04496.1"/>
    <property type="molecule type" value="Genomic_DNA"/>
</dbReference>
<evidence type="ECO:0000313" key="1">
    <source>
        <dbReference type="EMBL" id="UZA04094.1"/>
    </source>
</evidence>
<evidence type="ECO:0000313" key="5">
    <source>
        <dbReference type="Proteomes" id="UP001163283"/>
    </source>
</evidence>
<evidence type="ECO:0000313" key="3">
    <source>
        <dbReference type="EMBL" id="UZA50396.1"/>
    </source>
</evidence>
<name>A0AAQ2SZM8_MORBO</name>